<keyword evidence="4" id="KW-0804">Transcription</keyword>
<evidence type="ECO:0000256" key="1">
    <source>
        <dbReference type="ARBA" id="ARBA00009437"/>
    </source>
</evidence>
<organism evidence="6 7">
    <name type="scientific">Nocardioides zeae</name>
    <dbReference type="NCBI Taxonomy" id="1457234"/>
    <lineage>
        <taxon>Bacteria</taxon>
        <taxon>Bacillati</taxon>
        <taxon>Actinomycetota</taxon>
        <taxon>Actinomycetes</taxon>
        <taxon>Propionibacteriales</taxon>
        <taxon>Nocardioidaceae</taxon>
        <taxon>Nocardioides</taxon>
    </lineage>
</organism>
<name>A0A6P0HIB3_9ACTN</name>
<dbReference type="PANTHER" id="PTHR30346">
    <property type="entry name" value="TRANSCRIPTIONAL DUAL REGULATOR HCAR-RELATED"/>
    <property type="match status" value="1"/>
</dbReference>
<dbReference type="GO" id="GO:0003700">
    <property type="term" value="F:DNA-binding transcription factor activity"/>
    <property type="evidence" value="ECO:0007669"/>
    <property type="project" value="TreeGrafter"/>
</dbReference>
<dbReference type="CDD" id="cd05466">
    <property type="entry name" value="PBP2_LTTR_substrate"/>
    <property type="match status" value="1"/>
</dbReference>
<dbReference type="AlphaFoldDB" id="A0A6P0HIB3"/>
<dbReference type="GO" id="GO:0003677">
    <property type="term" value="F:DNA binding"/>
    <property type="evidence" value="ECO:0007669"/>
    <property type="project" value="UniProtKB-KW"/>
</dbReference>
<comment type="caution">
    <text evidence="6">The sequence shown here is derived from an EMBL/GenBank/DDBJ whole genome shotgun (WGS) entry which is preliminary data.</text>
</comment>
<proteinExistence type="inferred from homology"/>
<dbReference type="Gene3D" id="3.40.190.290">
    <property type="match status" value="1"/>
</dbReference>
<evidence type="ECO:0000256" key="4">
    <source>
        <dbReference type="ARBA" id="ARBA00023163"/>
    </source>
</evidence>
<keyword evidence="2" id="KW-0805">Transcription regulation</keyword>
<feature type="domain" description="LysR substrate-binding" evidence="5">
    <location>
        <begin position="18"/>
        <end position="187"/>
    </location>
</feature>
<dbReference type="EMBL" id="JAAGXA010000005">
    <property type="protein sequence ID" value="NEN78479.1"/>
    <property type="molecule type" value="Genomic_DNA"/>
</dbReference>
<dbReference type="Gene3D" id="3.40.190.10">
    <property type="entry name" value="Periplasmic binding protein-like II"/>
    <property type="match status" value="2"/>
</dbReference>
<evidence type="ECO:0000313" key="7">
    <source>
        <dbReference type="Proteomes" id="UP000468687"/>
    </source>
</evidence>
<dbReference type="Pfam" id="PF03466">
    <property type="entry name" value="LysR_substrate"/>
    <property type="match status" value="1"/>
</dbReference>
<evidence type="ECO:0000256" key="2">
    <source>
        <dbReference type="ARBA" id="ARBA00023015"/>
    </source>
</evidence>
<dbReference type="SUPFAM" id="SSF53850">
    <property type="entry name" value="Periplasmic binding protein-like II"/>
    <property type="match status" value="1"/>
</dbReference>
<evidence type="ECO:0000313" key="6">
    <source>
        <dbReference type="EMBL" id="NEN78479.1"/>
    </source>
</evidence>
<sequence>MPTTFRLAFVTGATPDKWAGRWRERHPKDRLELVPVEQADQERVVRDGTVDMCLARLPVDTTGLLVVRLYDEAQVVVVDREHVVSAVDEVELADLADEQLVTDPARVPGWDGVARADRLDWPAMTDREAVEVAASGAGVAVLPESVARVLHRKDAVHRPVLDLPPTTVALVWLAERDDDATQEMVGITRGRTARSSRG</sequence>
<reference evidence="6 7" key="1">
    <citation type="journal article" date="2014" name="Int. J. Syst. Evol. Microbiol.">
        <title>Nocardioides zeae sp. nov., isolated from the stem of Zea mays.</title>
        <authorList>
            <person name="Glaeser S.P."/>
            <person name="McInroy J.A."/>
            <person name="Busse H.J."/>
            <person name="Kampfer P."/>
        </authorList>
    </citation>
    <scope>NUCLEOTIDE SEQUENCE [LARGE SCALE GENOMIC DNA]</scope>
    <source>
        <strain evidence="6 7">JCM 30728</strain>
    </source>
</reference>
<evidence type="ECO:0000259" key="5">
    <source>
        <dbReference type="Pfam" id="PF03466"/>
    </source>
</evidence>
<accession>A0A6P0HIB3</accession>
<comment type="similarity">
    <text evidence="1">Belongs to the LysR transcriptional regulatory family.</text>
</comment>
<evidence type="ECO:0000256" key="3">
    <source>
        <dbReference type="ARBA" id="ARBA00023125"/>
    </source>
</evidence>
<dbReference type="PANTHER" id="PTHR30346:SF0">
    <property type="entry name" value="HCA OPERON TRANSCRIPTIONAL ACTIVATOR HCAR"/>
    <property type="match status" value="1"/>
</dbReference>
<dbReference type="InterPro" id="IPR005119">
    <property type="entry name" value="LysR_subst-bd"/>
</dbReference>
<keyword evidence="7" id="KW-1185">Reference proteome</keyword>
<protein>
    <submittedName>
        <fullName evidence="6">LysR family transcriptional regulator substrate-binding protein</fullName>
    </submittedName>
</protein>
<dbReference type="RefSeq" id="WP_163772013.1">
    <property type="nucleotide sequence ID" value="NZ_JAAGXA010000005.1"/>
</dbReference>
<dbReference type="Proteomes" id="UP000468687">
    <property type="component" value="Unassembled WGS sequence"/>
</dbReference>
<gene>
    <name evidence="6" type="ORF">G3T38_09320</name>
</gene>
<dbReference type="GO" id="GO:0032993">
    <property type="term" value="C:protein-DNA complex"/>
    <property type="evidence" value="ECO:0007669"/>
    <property type="project" value="TreeGrafter"/>
</dbReference>
<keyword evidence="3" id="KW-0238">DNA-binding</keyword>